<evidence type="ECO:0000256" key="1">
    <source>
        <dbReference type="ARBA" id="ARBA00001954"/>
    </source>
</evidence>
<dbReference type="Proteomes" id="UP001500392">
    <property type="component" value="Unassembled WGS sequence"/>
</dbReference>
<evidence type="ECO:0000259" key="6">
    <source>
        <dbReference type="PROSITE" id="PS51184"/>
    </source>
</evidence>
<dbReference type="RefSeq" id="WP_344932413.1">
    <property type="nucleotide sequence ID" value="NZ_BAABDM010000001.1"/>
</dbReference>
<evidence type="ECO:0000313" key="7">
    <source>
        <dbReference type="EMBL" id="GAA4086690.1"/>
    </source>
</evidence>
<dbReference type="Gene3D" id="2.60.120.650">
    <property type="entry name" value="Cupin"/>
    <property type="match status" value="1"/>
</dbReference>
<keyword evidence="5" id="KW-0408">Iron</keyword>
<keyword evidence="4" id="KW-0560">Oxidoreductase</keyword>
<dbReference type="SMART" id="SM00558">
    <property type="entry name" value="JmjC"/>
    <property type="match status" value="1"/>
</dbReference>
<comment type="caution">
    <text evidence="7">The sequence shown here is derived from an EMBL/GenBank/DDBJ whole genome shotgun (WGS) entry which is preliminary data.</text>
</comment>
<evidence type="ECO:0000256" key="2">
    <source>
        <dbReference type="ARBA" id="ARBA00022723"/>
    </source>
</evidence>
<organism evidence="7 8">
    <name type="scientific">Zhongshania borealis</name>
    <dbReference type="NCBI Taxonomy" id="889488"/>
    <lineage>
        <taxon>Bacteria</taxon>
        <taxon>Pseudomonadati</taxon>
        <taxon>Pseudomonadota</taxon>
        <taxon>Gammaproteobacteria</taxon>
        <taxon>Cellvibrionales</taxon>
        <taxon>Spongiibacteraceae</taxon>
        <taxon>Zhongshania</taxon>
    </lineage>
</organism>
<dbReference type="Pfam" id="PF08007">
    <property type="entry name" value="JmjC_2"/>
    <property type="match status" value="1"/>
</dbReference>
<evidence type="ECO:0000313" key="8">
    <source>
        <dbReference type="Proteomes" id="UP001500392"/>
    </source>
</evidence>
<dbReference type="PROSITE" id="PS51184">
    <property type="entry name" value="JMJC"/>
    <property type="match status" value="1"/>
</dbReference>
<evidence type="ECO:0000256" key="5">
    <source>
        <dbReference type="ARBA" id="ARBA00023004"/>
    </source>
</evidence>
<gene>
    <name evidence="7" type="ORF">GCM10022414_06870</name>
</gene>
<keyword evidence="3" id="KW-0223">Dioxygenase</keyword>
<feature type="domain" description="JmjC" evidence="6">
    <location>
        <begin position="93"/>
        <end position="222"/>
    </location>
</feature>
<evidence type="ECO:0000256" key="4">
    <source>
        <dbReference type="ARBA" id="ARBA00023002"/>
    </source>
</evidence>
<dbReference type="SUPFAM" id="SSF51197">
    <property type="entry name" value="Clavaminate synthase-like"/>
    <property type="match status" value="1"/>
</dbReference>
<dbReference type="Pfam" id="PF20514">
    <property type="entry name" value="WHD_ROXA"/>
    <property type="match status" value="1"/>
</dbReference>
<sequence>MALQGFDAQHFLDTAWQRKAVLIKAALPNFQCPLDGNDLAGLACEDDVDSRIIIEAKDGWELRNGPFQESEFATLPKSHWTLLVQGVDQYLPELADLMAQFRFLPRWRTEDIMVSYATDGGNVGPHYDQYDVFLVQGSGKRRWKIGGHCSPDTPLHSHPQLKLLQNFECEEEFLLEAGDILYVPPGVAHWGVAEGDDCMTLSVGFRAPSETALLGDFCDEIASRSDESRRYRDPQLSADSNPGEILPAVHAQLKQLLLKQLNDDALLARWFGEMMTRVPDQSEYRDNSTSLDEFSALLASGLELQLRLGARLAFDEQYLFADGVAFAYPPQNRAEVEALCRVECGESIDSLQNFSVEMLYALYCNATLYVDDDTNDS</sequence>
<keyword evidence="2" id="KW-0479">Metal-binding</keyword>
<comment type="cofactor">
    <cofactor evidence="1">
        <name>Fe(2+)</name>
        <dbReference type="ChEBI" id="CHEBI:29033"/>
    </cofactor>
</comment>
<protein>
    <submittedName>
        <fullName evidence="7">Cupin domain-containing protein</fullName>
    </submittedName>
</protein>
<dbReference type="InterPro" id="IPR003347">
    <property type="entry name" value="JmjC_dom"/>
</dbReference>
<dbReference type="Gene3D" id="3.40.366.30">
    <property type="entry name" value="50S ribosomal protein L16 arginine hydroxylase, Chain A, Domain 2"/>
    <property type="match status" value="1"/>
</dbReference>
<keyword evidence="8" id="KW-1185">Reference proteome</keyword>
<dbReference type="InterPro" id="IPR046799">
    <property type="entry name" value="ROXA-like_wH"/>
</dbReference>
<dbReference type="PANTHER" id="PTHR13096">
    <property type="entry name" value="MINA53 MYC INDUCED NUCLEAR ANTIGEN"/>
    <property type="match status" value="1"/>
</dbReference>
<dbReference type="EMBL" id="BAABDM010000001">
    <property type="protein sequence ID" value="GAA4086690.1"/>
    <property type="molecule type" value="Genomic_DNA"/>
</dbReference>
<proteinExistence type="predicted"/>
<name>A0ABP7WF05_9GAMM</name>
<reference evidence="8" key="1">
    <citation type="journal article" date="2019" name="Int. J. Syst. Evol. Microbiol.">
        <title>The Global Catalogue of Microorganisms (GCM) 10K type strain sequencing project: providing services to taxonomists for standard genome sequencing and annotation.</title>
        <authorList>
            <consortium name="The Broad Institute Genomics Platform"/>
            <consortium name="The Broad Institute Genome Sequencing Center for Infectious Disease"/>
            <person name="Wu L."/>
            <person name="Ma J."/>
        </authorList>
    </citation>
    <scope>NUCLEOTIDE SEQUENCE [LARGE SCALE GENOMIC DNA]</scope>
    <source>
        <strain evidence="8">JCM 17304</strain>
    </source>
</reference>
<accession>A0ABP7WF05</accession>
<evidence type="ECO:0000256" key="3">
    <source>
        <dbReference type="ARBA" id="ARBA00022964"/>
    </source>
</evidence>
<dbReference type="InterPro" id="IPR039994">
    <property type="entry name" value="NO66-like"/>
</dbReference>
<dbReference type="PANTHER" id="PTHR13096:SF8">
    <property type="entry name" value="RIBOSOMAL OXYGENASE 1"/>
    <property type="match status" value="1"/>
</dbReference>